<dbReference type="InterPro" id="IPR050987">
    <property type="entry name" value="AtrR-like"/>
</dbReference>
<evidence type="ECO:0000256" key="3">
    <source>
        <dbReference type="SAM" id="Coils"/>
    </source>
</evidence>
<feature type="compositionally biased region" description="Basic and acidic residues" evidence="4">
    <location>
        <begin position="1197"/>
        <end position="1211"/>
    </location>
</feature>
<comment type="caution">
    <text evidence="6">The sequence shown here is derived from an EMBL/GenBank/DDBJ whole genome shotgun (WGS) entry which is preliminary data.</text>
</comment>
<evidence type="ECO:0000259" key="5">
    <source>
        <dbReference type="PROSITE" id="PS50048"/>
    </source>
</evidence>
<dbReference type="SUPFAM" id="SSF57701">
    <property type="entry name" value="Zn2/Cys6 DNA-binding domain"/>
    <property type="match status" value="1"/>
</dbReference>
<sequence length="1262" mass="137711">MALAIPLHNHYPRSPIHSTHSLTSSVSSSVTSTRSLHTFQGRLGTRSSVPTKDSGYSDIFKHVNTGARSDGQSSGKSSQGPARPSAQLAAELSVLPGPQPDSVLRDIVSTRLPSSHMYGHHHRYEQPRRYNTQFVHTGETHHKHEYEHEHEHAHKRRKYQTGWHTDPDHQAVHRDEHHYHHQSSSSQQLQPSAMSKAGDSLGPTDSLANTPVPRYIPLPPLYLGAGGASELATASLPLSGSGVGQIQASPHPTSAPGSMSGMALAGTRYQQEQQHRRQQQNATKRAYRQRRKDPSCDACRERKVKCDATETKSCSECANRQVKCQFTKETNRRMSSIKQIQDLERQIERLQRENSSLRRISRGQKLPEKEGDGTALTGADATMTDDNSDVLDMDIDMDVHESVAQPRQGVLYQQPNQQLPLLPIPDLGSNPRRRYRHALSIIQRHHPPNSSSPVFNTSSPSQPSIRLGFVRANLCSFARGLWVPPVASHSQRPTLSAPSATAALPQQARQTARQLANTTAFLLPDLPPRNVADILLRAYYGSVHAMLPMIQWPAFCRQVDELYERGPFQDEQGPRSFAALFSAVMAVGGLFCTYFVDSPSSTVSAVHLAETARSLIDPWTMTTESSGQLSSSSSQNDIYTLLLLAIFLNECNLKAAAQSWLGSAVQLAQGMGLHMESGSRDVSAEMRRRLWWALYIFDRLLAIDLGNRPMLIHDDDCDVALPSDDGEPCTQPQTMIAILGVMRAYSSLSRLLSAAASFRHSLPGQPPLPLQDSSSYLGYGGSGRPWSSSSLVSTLSSSPSPSFVAPGEIPPAGHRRSYNESGGNTYNVSRIYLWNCCLRAFPESHNTLSVRQLNSLVYLLHSRLVLHRANLAPYAANSRHPRQQQPDQQTRITALEQCTHIALETYTLTRQAGLGSEHNESAGSSSDQLANASGATALLASHLMRCTLFLLLTGHTEMAAMLVRALSTISIVRREVAAPCGRFLAFFTSVLASKRDEHAASLLRSPPPQRATDSQPQTLYDALIRDEELLIYVSADLQSYPESAWVWDAEGLTTDPSATDATPGSASTTAPRLSAPNSNALTHFESRMGLTEEESRDWGGWDQLQSLIRSLAARSGGPAGRFTNPSLAFVMPVAVASGGAASAAKPASTLYSAGSASPVGRYTYQPIQPLPPLLPGPDPAQRHQQNQPTSYLAHYQARQDSDTHPLHETSHRPGTSTANSDRITTSDAASGLSAAPRRAGTQAHGVGSKSKNEERISIANII</sequence>
<dbReference type="PANTHER" id="PTHR46910">
    <property type="entry name" value="TRANSCRIPTION FACTOR PDR1"/>
    <property type="match status" value="1"/>
</dbReference>
<feature type="compositionally biased region" description="Basic and acidic residues" evidence="4">
    <location>
        <begin position="165"/>
        <end position="178"/>
    </location>
</feature>
<accession>A0ABP0DKB2</accession>
<feature type="compositionally biased region" description="Polar residues" evidence="4">
    <location>
        <begin position="244"/>
        <end position="257"/>
    </location>
</feature>
<keyword evidence="1" id="KW-0479">Metal-binding</keyword>
<name>A0ABP0DKB2_9PEZI</name>
<feature type="domain" description="Zn(2)-C6 fungal-type" evidence="5">
    <location>
        <begin position="295"/>
        <end position="326"/>
    </location>
</feature>
<feature type="compositionally biased region" description="Basic and acidic residues" evidence="4">
    <location>
        <begin position="292"/>
        <end position="302"/>
    </location>
</feature>
<feature type="compositionally biased region" description="Pro residues" evidence="4">
    <location>
        <begin position="1168"/>
        <end position="1178"/>
    </location>
</feature>
<organism evidence="6 7">
    <name type="scientific">Sporothrix epigloea</name>
    <dbReference type="NCBI Taxonomy" id="1892477"/>
    <lineage>
        <taxon>Eukaryota</taxon>
        <taxon>Fungi</taxon>
        <taxon>Dikarya</taxon>
        <taxon>Ascomycota</taxon>
        <taxon>Pezizomycotina</taxon>
        <taxon>Sordariomycetes</taxon>
        <taxon>Sordariomycetidae</taxon>
        <taxon>Ophiostomatales</taxon>
        <taxon>Ophiostomataceae</taxon>
        <taxon>Sporothrix</taxon>
    </lineage>
</organism>
<feature type="region of interest" description="Disordered" evidence="4">
    <location>
        <begin position="1163"/>
        <end position="1262"/>
    </location>
</feature>
<reference evidence="6 7" key="1">
    <citation type="submission" date="2024-01" db="EMBL/GenBank/DDBJ databases">
        <authorList>
            <person name="Allen C."/>
            <person name="Tagirdzhanova G."/>
        </authorList>
    </citation>
    <scope>NUCLEOTIDE SEQUENCE [LARGE SCALE GENOMIC DNA]</scope>
    <source>
        <strain evidence="6 7">CBS 573.63</strain>
    </source>
</reference>
<feature type="region of interest" description="Disordered" evidence="4">
    <location>
        <begin position="360"/>
        <end position="388"/>
    </location>
</feature>
<dbReference type="PROSITE" id="PS00463">
    <property type="entry name" value="ZN2_CY6_FUNGAL_1"/>
    <property type="match status" value="1"/>
</dbReference>
<dbReference type="PANTHER" id="PTHR46910:SF1">
    <property type="entry name" value="MISCELLANEOUS ZN(II)2CYS6 TRANSCRIPTION FACTOR (EUROFUNG)-RELATED"/>
    <property type="match status" value="1"/>
</dbReference>
<feature type="region of interest" description="Disordered" evidence="4">
    <location>
        <begin position="139"/>
        <end position="208"/>
    </location>
</feature>
<dbReference type="EMBL" id="CAWUOM010000049">
    <property type="protein sequence ID" value="CAK7268704.1"/>
    <property type="molecule type" value="Genomic_DNA"/>
</dbReference>
<keyword evidence="3" id="KW-0175">Coiled coil</keyword>
<feature type="compositionally biased region" description="Polar residues" evidence="4">
    <location>
        <begin position="1212"/>
        <end position="1228"/>
    </location>
</feature>
<dbReference type="InterPro" id="IPR036864">
    <property type="entry name" value="Zn2-C6_fun-type_DNA-bd_sf"/>
</dbReference>
<protein>
    <recommendedName>
        <fullName evidence="5">Zn(2)-C6 fungal-type domain-containing protein</fullName>
    </recommendedName>
</protein>
<feature type="region of interest" description="Disordered" evidence="4">
    <location>
        <begin position="1"/>
        <end position="86"/>
    </location>
</feature>
<dbReference type="Proteomes" id="UP001642501">
    <property type="component" value="Unassembled WGS sequence"/>
</dbReference>
<evidence type="ECO:0000256" key="1">
    <source>
        <dbReference type="ARBA" id="ARBA00022723"/>
    </source>
</evidence>
<dbReference type="CDD" id="cd00067">
    <property type="entry name" value="GAL4"/>
    <property type="match status" value="1"/>
</dbReference>
<dbReference type="InterPro" id="IPR007219">
    <property type="entry name" value="XnlR_reg_dom"/>
</dbReference>
<dbReference type="Pfam" id="PF04082">
    <property type="entry name" value="Fungal_trans"/>
    <property type="match status" value="1"/>
</dbReference>
<feature type="coiled-coil region" evidence="3">
    <location>
        <begin position="333"/>
        <end position="360"/>
    </location>
</feature>
<evidence type="ECO:0000313" key="7">
    <source>
        <dbReference type="Proteomes" id="UP001642501"/>
    </source>
</evidence>
<gene>
    <name evidence="6" type="ORF">SEPCBS57363_003230</name>
</gene>
<keyword evidence="2" id="KW-0539">Nucleus</keyword>
<feature type="compositionally biased region" description="Low complexity" evidence="4">
    <location>
        <begin position="18"/>
        <end position="38"/>
    </location>
</feature>
<dbReference type="Pfam" id="PF00172">
    <property type="entry name" value="Zn_clus"/>
    <property type="match status" value="1"/>
</dbReference>
<proteinExistence type="predicted"/>
<feature type="region of interest" description="Disordered" evidence="4">
    <location>
        <begin position="239"/>
        <end position="302"/>
    </location>
</feature>
<keyword evidence="7" id="KW-1185">Reference proteome</keyword>
<dbReference type="SMART" id="SM00066">
    <property type="entry name" value="GAL4"/>
    <property type="match status" value="1"/>
</dbReference>
<evidence type="ECO:0000256" key="4">
    <source>
        <dbReference type="SAM" id="MobiDB-lite"/>
    </source>
</evidence>
<evidence type="ECO:0000313" key="6">
    <source>
        <dbReference type="EMBL" id="CAK7268704.1"/>
    </source>
</evidence>
<feature type="region of interest" description="Disordered" evidence="4">
    <location>
        <begin position="801"/>
        <end position="820"/>
    </location>
</feature>
<feature type="compositionally biased region" description="Low complexity" evidence="4">
    <location>
        <begin position="69"/>
        <end position="80"/>
    </location>
</feature>
<feature type="compositionally biased region" description="Basic and acidic residues" evidence="4">
    <location>
        <begin position="139"/>
        <end position="152"/>
    </location>
</feature>
<evidence type="ECO:0000256" key="2">
    <source>
        <dbReference type="ARBA" id="ARBA00023242"/>
    </source>
</evidence>
<dbReference type="InterPro" id="IPR001138">
    <property type="entry name" value="Zn2Cys6_DnaBD"/>
</dbReference>
<dbReference type="Gene3D" id="4.10.240.10">
    <property type="entry name" value="Zn(2)-C6 fungal-type DNA-binding domain"/>
    <property type="match status" value="1"/>
</dbReference>
<dbReference type="PROSITE" id="PS50048">
    <property type="entry name" value="ZN2_CY6_FUNGAL_2"/>
    <property type="match status" value="1"/>
</dbReference>
<feature type="region of interest" description="Disordered" evidence="4">
    <location>
        <begin position="1056"/>
        <end position="1077"/>
    </location>
</feature>
<dbReference type="SMART" id="SM00906">
    <property type="entry name" value="Fungal_trans"/>
    <property type="match status" value="1"/>
</dbReference>
<dbReference type="CDD" id="cd12148">
    <property type="entry name" value="fungal_TF_MHR"/>
    <property type="match status" value="1"/>
</dbReference>